<proteinExistence type="predicted"/>
<reference evidence="2" key="1">
    <citation type="journal article" date="2020" name="Stud. Mycol.">
        <title>101 Dothideomycetes genomes: a test case for predicting lifestyles and emergence of pathogens.</title>
        <authorList>
            <person name="Haridas S."/>
            <person name="Albert R."/>
            <person name="Binder M."/>
            <person name="Bloem J."/>
            <person name="Labutti K."/>
            <person name="Salamov A."/>
            <person name="Andreopoulos B."/>
            <person name="Baker S."/>
            <person name="Barry K."/>
            <person name="Bills G."/>
            <person name="Bluhm B."/>
            <person name="Cannon C."/>
            <person name="Castanera R."/>
            <person name="Culley D."/>
            <person name="Daum C."/>
            <person name="Ezra D."/>
            <person name="Gonzalez J."/>
            <person name="Henrissat B."/>
            <person name="Kuo A."/>
            <person name="Liang C."/>
            <person name="Lipzen A."/>
            <person name="Lutzoni F."/>
            <person name="Magnuson J."/>
            <person name="Mondo S."/>
            <person name="Nolan M."/>
            <person name="Ohm R."/>
            <person name="Pangilinan J."/>
            <person name="Park H.-J."/>
            <person name="Ramirez L."/>
            <person name="Alfaro M."/>
            <person name="Sun H."/>
            <person name="Tritt A."/>
            <person name="Yoshinaga Y."/>
            <person name="Zwiers L.-H."/>
            <person name="Turgeon B."/>
            <person name="Goodwin S."/>
            <person name="Spatafora J."/>
            <person name="Crous P."/>
            <person name="Grigoriev I."/>
        </authorList>
    </citation>
    <scope>NUCLEOTIDE SEQUENCE</scope>
    <source>
        <strain evidence="2">CBS 109.77</strain>
    </source>
</reference>
<protein>
    <submittedName>
        <fullName evidence="2">Uncharacterized protein</fullName>
    </submittedName>
</protein>
<keyword evidence="3" id="KW-1185">Reference proteome</keyword>
<feature type="region of interest" description="Disordered" evidence="1">
    <location>
        <begin position="1"/>
        <end position="86"/>
    </location>
</feature>
<dbReference type="OrthoDB" id="3741782at2759"/>
<evidence type="ECO:0000313" key="3">
    <source>
        <dbReference type="Proteomes" id="UP000799757"/>
    </source>
</evidence>
<dbReference type="EMBL" id="MU001994">
    <property type="protein sequence ID" value="KAF2791946.1"/>
    <property type="molecule type" value="Genomic_DNA"/>
</dbReference>
<feature type="compositionally biased region" description="Basic and acidic residues" evidence="1">
    <location>
        <begin position="209"/>
        <end position="218"/>
    </location>
</feature>
<gene>
    <name evidence="2" type="ORF">K505DRAFT_376403</name>
</gene>
<sequence length="614" mass="70387">MRNHNAQEQLPMQSNSSQEQALVDMEVNSILGVSKIRQVPAEDQDEDGDTTLSAPLSDNPIDDNYDDDDSDHEDAQSNISDDNMPFEPVQAYPWQLAADRLAGLGNLNRTNPALNLLEPRHFLEMETFSPNSIIRSLQEAHCTVDHATVRALVRDPNVAISTVPAPRAQRITRSSTLDFDESWSDNADTPGGTYSPAKRSSHPTGQVPRRHETFEEDPNRPGMWVVRFRRRLPNGKWYERVDELPNFNPDAPIAPLGPGEKDSELGGNAQIIPAIKKWDKGLWSKPEGDVEVGGHYRWNYTVLPKKPVLLNAKADVIFVVRRFHRFTGEYTGQHKFGQSWNDWDRNVQYFDPNDAERCRIFNRWLQQVQDHYDFTYKKRPTRECWKGYELEILRAHFNTFIADQGLIKAHSSPDWRRLENDINEARKARNELGLPRKFNAVSSQAERDSYPQDDPKMGIQEWRQLGMRIHKLLKDHPGLRIPDYILKPHNVVPMEDIKHKVAGGGNEEAIKHKASGTNRKEIMAAANKYEKISIAFVNGYIRVSDRFNGALVRRFFSQPTILTSDHHSQAAPETPKSGMIQEEEEPEAVEDHRESTEGEWEDVEEQSASKRRKR</sequence>
<evidence type="ECO:0000256" key="1">
    <source>
        <dbReference type="SAM" id="MobiDB-lite"/>
    </source>
</evidence>
<name>A0A6A6X6G4_9PLEO</name>
<organism evidence="2 3">
    <name type="scientific">Melanomma pulvis-pyrius CBS 109.77</name>
    <dbReference type="NCBI Taxonomy" id="1314802"/>
    <lineage>
        <taxon>Eukaryota</taxon>
        <taxon>Fungi</taxon>
        <taxon>Dikarya</taxon>
        <taxon>Ascomycota</taxon>
        <taxon>Pezizomycotina</taxon>
        <taxon>Dothideomycetes</taxon>
        <taxon>Pleosporomycetidae</taxon>
        <taxon>Pleosporales</taxon>
        <taxon>Melanommataceae</taxon>
        <taxon>Melanomma</taxon>
    </lineage>
</organism>
<feature type="region of interest" description="Disordered" evidence="1">
    <location>
        <begin position="563"/>
        <end position="614"/>
    </location>
</feature>
<feature type="compositionally biased region" description="Polar residues" evidence="1">
    <location>
        <begin position="1"/>
        <end position="20"/>
    </location>
</feature>
<feature type="region of interest" description="Disordered" evidence="1">
    <location>
        <begin position="172"/>
        <end position="218"/>
    </location>
</feature>
<feature type="compositionally biased region" description="Acidic residues" evidence="1">
    <location>
        <begin position="60"/>
        <end position="72"/>
    </location>
</feature>
<evidence type="ECO:0000313" key="2">
    <source>
        <dbReference type="EMBL" id="KAF2791946.1"/>
    </source>
</evidence>
<dbReference type="AlphaFoldDB" id="A0A6A6X6G4"/>
<accession>A0A6A6X6G4</accession>
<dbReference type="Proteomes" id="UP000799757">
    <property type="component" value="Unassembled WGS sequence"/>
</dbReference>